<dbReference type="PANTHER" id="PTHR36839:SF1">
    <property type="entry name" value="METALLO-BETA-LACTAMASE FAMILY PROTEIN (AFU_ORTHOLOGUE AFUA_5G12770)"/>
    <property type="match status" value="1"/>
</dbReference>
<evidence type="ECO:0000313" key="2">
    <source>
        <dbReference type="EMBL" id="GGA44079.1"/>
    </source>
</evidence>
<dbReference type="EMBL" id="BMEX01000004">
    <property type="protein sequence ID" value="GGA44079.1"/>
    <property type="molecule type" value="Genomic_DNA"/>
</dbReference>
<feature type="region of interest" description="Disordered" evidence="1">
    <location>
        <begin position="76"/>
        <end position="95"/>
    </location>
</feature>
<accession>A0ABQ1GHT7</accession>
<gene>
    <name evidence="2" type="ORF">GCM10007416_16530</name>
</gene>
<sequence>MKSNICITCGTCYPPSEQVPKNCPICEDDRQYVHPEGQQWTISEEMEKAGYRNRWREVDPGLEEVVMESDFAIGTGDAVGDGSGQYPVGLHHPPG</sequence>
<name>A0ABQ1GHT7_9BACL</name>
<dbReference type="Proteomes" id="UP000617979">
    <property type="component" value="Unassembled WGS sequence"/>
</dbReference>
<dbReference type="RefSeq" id="WP_188431760.1">
    <property type="nucleotide sequence ID" value="NZ_BMEX01000004.1"/>
</dbReference>
<organism evidence="2 3">
    <name type="scientific">Kroppenstedtia guangzhouensis</name>
    <dbReference type="NCBI Taxonomy" id="1274356"/>
    <lineage>
        <taxon>Bacteria</taxon>
        <taxon>Bacillati</taxon>
        <taxon>Bacillota</taxon>
        <taxon>Bacilli</taxon>
        <taxon>Bacillales</taxon>
        <taxon>Thermoactinomycetaceae</taxon>
        <taxon>Kroppenstedtia</taxon>
    </lineage>
</organism>
<evidence type="ECO:0000313" key="3">
    <source>
        <dbReference type="Proteomes" id="UP000617979"/>
    </source>
</evidence>
<protein>
    <submittedName>
        <fullName evidence="2">Uncharacterized protein</fullName>
    </submittedName>
</protein>
<keyword evidence="3" id="KW-1185">Reference proteome</keyword>
<evidence type="ECO:0000256" key="1">
    <source>
        <dbReference type="SAM" id="MobiDB-lite"/>
    </source>
</evidence>
<dbReference type="PANTHER" id="PTHR36839">
    <property type="entry name" value="METALLO-BETA-LACTAMASE FAMILY PROTEIN (AFU_ORTHOLOGUE AFUA_5G12770)"/>
    <property type="match status" value="1"/>
</dbReference>
<proteinExistence type="predicted"/>
<comment type="caution">
    <text evidence="2">The sequence shown here is derived from an EMBL/GenBank/DDBJ whole genome shotgun (WGS) entry which is preliminary data.</text>
</comment>
<reference evidence="3" key="1">
    <citation type="journal article" date="2019" name="Int. J. Syst. Evol. Microbiol.">
        <title>The Global Catalogue of Microorganisms (GCM) 10K type strain sequencing project: providing services to taxonomists for standard genome sequencing and annotation.</title>
        <authorList>
            <consortium name="The Broad Institute Genomics Platform"/>
            <consortium name="The Broad Institute Genome Sequencing Center for Infectious Disease"/>
            <person name="Wu L."/>
            <person name="Ma J."/>
        </authorList>
    </citation>
    <scope>NUCLEOTIDE SEQUENCE [LARGE SCALE GENOMIC DNA]</scope>
    <source>
        <strain evidence="3">CGMCC 1.12404</strain>
    </source>
</reference>